<comment type="caution">
    <text evidence="2">The sequence shown here is derived from an EMBL/GenBank/DDBJ whole genome shotgun (WGS) entry which is preliminary data.</text>
</comment>
<name>A0A5B0PRP2_PUCGR</name>
<organism evidence="2 3">
    <name type="scientific">Puccinia graminis f. sp. tritici</name>
    <dbReference type="NCBI Taxonomy" id="56615"/>
    <lineage>
        <taxon>Eukaryota</taxon>
        <taxon>Fungi</taxon>
        <taxon>Dikarya</taxon>
        <taxon>Basidiomycota</taxon>
        <taxon>Pucciniomycotina</taxon>
        <taxon>Pucciniomycetes</taxon>
        <taxon>Pucciniales</taxon>
        <taxon>Pucciniaceae</taxon>
        <taxon>Puccinia</taxon>
    </lineage>
</organism>
<accession>A0A5B0PRP2</accession>
<proteinExistence type="predicted"/>
<dbReference type="EMBL" id="VSWC01000042">
    <property type="protein sequence ID" value="KAA1103260.1"/>
    <property type="molecule type" value="Genomic_DNA"/>
</dbReference>
<feature type="non-terminal residue" evidence="2">
    <location>
        <position position="1"/>
    </location>
</feature>
<reference evidence="2 3" key="1">
    <citation type="submission" date="2019-05" db="EMBL/GenBank/DDBJ databases">
        <title>Emergence of the Ug99 lineage of the wheat stem rust pathogen through somatic hybridization.</title>
        <authorList>
            <person name="Li F."/>
            <person name="Upadhyaya N.M."/>
            <person name="Sperschneider J."/>
            <person name="Matny O."/>
            <person name="Nguyen-Phuc H."/>
            <person name="Mago R."/>
            <person name="Raley C."/>
            <person name="Miller M.E."/>
            <person name="Silverstein K.A.T."/>
            <person name="Henningsen E."/>
            <person name="Hirsch C.D."/>
            <person name="Visser B."/>
            <person name="Pretorius Z.A."/>
            <person name="Steffenson B.J."/>
            <person name="Schwessinger B."/>
            <person name="Dodds P.N."/>
            <person name="Figueroa M."/>
        </authorList>
    </citation>
    <scope>NUCLEOTIDE SEQUENCE [LARGE SCALE GENOMIC DNA]</scope>
    <source>
        <strain evidence="2">21-0</strain>
    </source>
</reference>
<feature type="region of interest" description="Disordered" evidence="1">
    <location>
        <begin position="44"/>
        <end position="64"/>
    </location>
</feature>
<sequence>SQANGLISFVKANRFAIAKPIVKGSSSIINSIDLNPQPKLLARLSHKTNEPSSGQSASIHHPRP</sequence>
<evidence type="ECO:0000313" key="3">
    <source>
        <dbReference type="Proteomes" id="UP000324748"/>
    </source>
</evidence>
<dbReference type="AlphaFoldDB" id="A0A5B0PRP2"/>
<keyword evidence="3" id="KW-1185">Reference proteome</keyword>
<gene>
    <name evidence="2" type="ORF">PGT21_011431</name>
</gene>
<protein>
    <submittedName>
        <fullName evidence="2">Uncharacterized protein</fullName>
    </submittedName>
</protein>
<evidence type="ECO:0000313" key="2">
    <source>
        <dbReference type="EMBL" id="KAA1103260.1"/>
    </source>
</evidence>
<dbReference type="Proteomes" id="UP000324748">
    <property type="component" value="Unassembled WGS sequence"/>
</dbReference>
<evidence type="ECO:0000256" key="1">
    <source>
        <dbReference type="SAM" id="MobiDB-lite"/>
    </source>
</evidence>